<comment type="caution">
    <text evidence="9">The sequence shown here is derived from an EMBL/GenBank/DDBJ whole genome shotgun (WGS) entry which is preliminary data.</text>
</comment>
<keyword evidence="10" id="KW-1185">Reference proteome</keyword>
<evidence type="ECO:0000256" key="2">
    <source>
        <dbReference type="ARBA" id="ARBA00022448"/>
    </source>
</evidence>
<organism evidence="9 10">
    <name type="scientific">Jilunia laotingensis</name>
    <dbReference type="NCBI Taxonomy" id="2763675"/>
    <lineage>
        <taxon>Bacteria</taxon>
        <taxon>Pseudomonadati</taxon>
        <taxon>Bacteroidota</taxon>
        <taxon>Bacteroidia</taxon>
        <taxon>Bacteroidales</taxon>
        <taxon>Bacteroidaceae</taxon>
        <taxon>Jilunia</taxon>
    </lineage>
</organism>
<dbReference type="RefSeq" id="WP_262436191.1">
    <property type="nucleotide sequence ID" value="NZ_JACRTF010000001.1"/>
</dbReference>
<proteinExistence type="inferred from homology"/>
<dbReference type="PROSITE" id="PS51352">
    <property type="entry name" value="THIOREDOXIN_2"/>
    <property type="match status" value="1"/>
</dbReference>
<dbReference type="PANTHER" id="PTHR45663">
    <property type="entry name" value="GEO12009P1"/>
    <property type="match status" value="1"/>
</dbReference>
<evidence type="ECO:0000313" key="9">
    <source>
        <dbReference type="EMBL" id="MBC8595119.1"/>
    </source>
</evidence>
<dbReference type="CDD" id="cd02947">
    <property type="entry name" value="TRX_family"/>
    <property type="match status" value="1"/>
</dbReference>
<dbReference type="InterPro" id="IPR005746">
    <property type="entry name" value="Thioredoxin"/>
</dbReference>
<keyword evidence="2" id="KW-0813">Transport</keyword>
<dbReference type="InterPro" id="IPR036249">
    <property type="entry name" value="Thioredoxin-like_sf"/>
</dbReference>
<protein>
    <recommendedName>
        <fullName evidence="6">Thioredoxin</fullName>
    </recommendedName>
</protein>
<dbReference type="SUPFAM" id="SSF52833">
    <property type="entry name" value="Thioredoxin-like"/>
    <property type="match status" value="1"/>
</dbReference>
<dbReference type="Pfam" id="PF00085">
    <property type="entry name" value="Thioredoxin"/>
    <property type="match status" value="1"/>
</dbReference>
<keyword evidence="4 7" id="KW-1015">Disulfide bond</keyword>
<dbReference type="GO" id="GO:0045454">
    <property type="term" value="P:cell redox homeostasis"/>
    <property type="evidence" value="ECO:0007669"/>
    <property type="project" value="TreeGrafter"/>
</dbReference>
<evidence type="ECO:0000256" key="6">
    <source>
        <dbReference type="PIRNR" id="PIRNR000077"/>
    </source>
</evidence>
<comment type="similarity">
    <text evidence="1 6">Belongs to the thioredoxin family.</text>
</comment>
<feature type="domain" description="Thioredoxin" evidence="8">
    <location>
        <begin position="1"/>
        <end position="107"/>
    </location>
</feature>
<dbReference type="AlphaFoldDB" id="A0A926FB22"/>
<reference evidence="9" key="1">
    <citation type="submission" date="2020-08" db="EMBL/GenBank/DDBJ databases">
        <title>Genome public.</title>
        <authorList>
            <person name="Liu C."/>
            <person name="Sun Q."/>
        </authorList>
    </citation>
    <scope>NUCLEOTIDE SEQUENCE</scope>
    <source>
        <strain evidence="9">N12</strain>
    </source>
</reference>
<evidence type="ECO:0000313" key="10">
    <source>
        <dbReference type="Proteomes" id="UP000651085"/>
    </source>
</evidence>
<gene>
    <name evidence="9" type="ORF">H8744_18065</name>
</gene>
<name>A0A926FB22_9BACT</name>
<evidence type="ECO:0000256" key="4">
    <source>
        <dbReference type="ARBA" id="ARBA00023157"/>
    </source>
</evidence>
<sequence>MDEKKKAREGRNKEKLTQGDWVMAEFYATWCPHCQRMHPVVEEFKKMMEGTLEVVEVDVDQESALADFYTIESTPTFILLRKGEQLWRQSGELSLERLERAVKEFKNE</sequence>
<accession>A0A926FB22</accession>
<dbReference type="GO" id="GO:0005829">
    <property type="term" value="C:cytosol"/>
    <property type="evidence" value="ECO:0007669"/>
    <property type="project" value="TreeGrafter"/>
</dbReference>
<dbReference type="EMBL" id="JACRTF010000001">
    <property type="protein sequence ID" value="MBC8595119.1"/>
    <property type="molecule type" value="Genomic_DNA"/>
</dbReference>
<evidence type="ECO:0000256" key="7">
    <source>
        <dbReference type="PIRSR" id="PIRSR000077-4"/>
    </source>
</evidence>
<feature type="disulfide bond" description="Redox-active" evidence="7">
    <location>
        <begin position="31"/>
        <end position="34"/>
    </location>
</feature>
<evidence type="ECO:0000256" key="5">
    <source>
        <dbReference type="ARBA" id="ARBA00023284"/>
    </source>
</evidence>
<dbReference type="InterPro" id="IPR013766">
    <property type="entry name" value="Thioredoxin_domain"/>
</dbReference>
<dbReference type="InterPro" id="IPR017937">
    <property type="entry name" value="Thioredoxin_CS"/>
</dbReference>
<dbReference type="PIRSF" id="PIRSF000077">
    <property type="entry name" value="Thioredoxin"/>
    <property type="match status" value="1"/>
</dbReference>
<evidence type="ECO:0000256" key="1">
    <source>
        <dbReference type="ARBA" id="ARBA00008987"/>
    </source>
</evidence>
<dbReference type="Gene3D" id="3.40.30.10">
    <property type="entry name" value="Glutaredoxin"/>
    <property type="match status" value="1"/>
</dbReference>
<dbReference type="GO" id="GO:0015035">
    <property type="term" value="F:protein-disulfide reductase activity"/>
    <property type="evidence" value="ECO:0007669"/>
    <property type="project" value="InterPro"/>
</dbReference>
<keyword evidence="5 7" id="KW-0676">Redox-active center</keyword>
<dbReference type="PROSITE" id="PS00194">
    <property type="entry name" value="THIOREDOXIN_1"/>
    <property type="match status" value="1"/>
</dbReference>
<evidence type="ECO:0000256" key="3">
    <source>
        <dbReference type="ARBA" id="ARBA00022982"/>
    </source>
</evidence>
<dbReference type="Proteomes" id="UP000651085">
    <property type="component" value="Unassembled WGS sequence"/>
</dbReference>
<keyword evidence="3" id="KW-0249">Electron transport</keyword>
<dbReference type="PANTHER" id="PTHR45663:SF11">
    <property type="entry name" value="GEO12009P1"/>
    <property type="match status" value="1"/>
</dbReference>
<evidence type="ECO:0000259" key="8">
    <source>
        <dbReference type="PROSITE" id="PS51352"/>
    </source>
</evidence>